<evidence type="ECO:0000259" key="2">
    <source>
        <dbReference type="SMART" id="SM00960"/>
    </source>
</evidence>
<accession>A0A158QA45</accession>
<dbReference type="EMBL" id="UXUI01007683">
    <property type="protein sequence ID" value="VDD88643.1"/>
    <property type="molecule type" value="Genomic_DNA"/>
</dbReference>
<dbReference type="GO" id="GO:0005085">
    <property type="term" value="F:guanyl-nucleotide exchange factor activity"/>
    <property type="evidence" value="ECO:0007669"/>
    <property type="project" value="InterPro"/>
</dbReference>
<dbReference type="GO" id="GO:0060090">
    <property type="term" value="F:molecular adaptor activity"/>
    <property type="evidence" value="ECO:0007669"/>
    <property type="project" value="InterPro"/>
</dbReference>
<reference evidence="3 4" key="2">
    <citation type="submission" date="2018-10" db="EMBL/GenBank/DDBJ databases">
        <authorList>
            <consortium name="Pathogen Informatics"/>
        </authorList>
    </citation>
    <scope>NUCLEOTIDE SEQUENCE [LARGE SCALE GENOMIC DNA]</scope>
</reference>
<dbReference type="OrthoDB" id="282270at2759"/>
<sequence length="134" mass="14563">MLKEKAVADVLDQVRSNGIEGAFLIDREGLLLAKSTYDEGPDGSGDPSISAALISYTWDTFERQEVLEGLNELTIEFEKGTFVVKRIANMLLVLKASAEAPLGAVHQKKKALVDYLRTPLSVVSNLQIQSDIAG</sequence>
<dbReference type="STRING" id="51028.A0A158QA45"/>
<dbReference type="AlphaFoldDB" id="A0A158QA45"/>
<evidence type="ECO:0000313" key="5">
    <source>
        <dbReference type="WBParaSite" id="EVEC_0000407701-mRNA-1"/>
    </source>
</evidence>
<proteinExistence type="inferred from homology"/>
<feature type="domain" description="Roadblock/LAMTOR2" evidence="2">
    <location>
        <begin position="7"/>
        <end position="96"/>
    </location>
</feature>
<dbReference type="WBParaSite" id="EVEC_0000407701-mRNA-1">
    <property type="protein sequence ID" value="EVEC_0000407701-mRNA-1"/>
    <property type="gene ID" value="EVEC_0000407701"/>
</dbReference>
<dbReference type="InterPro" id="IPR004942">
    <property type="entry name" value="Roadblock/LAMTOR2_dom"/>
</dbReference>
<dbReference type="Pfam" id="PF03259">
    <property type="entry name" value="Robl_LC7"/>
    <property type="match status" value="1"/>
</dbReference>
<dbReference type="SUPFAM" id="SSF103196">
    <property type="entry name" value="Roadblock/LC7 domain"/>
    <property type="match status" value="1"/>
</dbReference>
<name>A0A158QA45_ENTVE</name>
<dbReference type="GO" id="GO:0032008">
    <property type="term" value="P:positive regulation of TOR signaling"/>
    <property type="evidence" value="ECO:0007669"/>
    <property type="project" value="InterPro"/>
</dbReference>
<evidence type="ECO:0000256" key="1">
    <source>
        <dbReference type="ARBA" id="ARBA00007191"/>
    </source>
</evidence>
<dbReference type="Gene3D" id="3.30.450.30">
    <property type="entry name" value="Dynein light chain 2a, cytoplasmic"/>
    <property type="match status" value="1"/>
</dbReference>
<dbReference type="Proteomes" id="UP000274131">
    <property type="component" value="Unassembled WGS sequence"/>
</dbReference>
<dbReference type="PANTHER" id="PTHR13323">
    <property type="entry name" value="LATE ENDOSOMAL/LYSOSOMAL MP1 INTERACTING PROTEIN"/>
    <property type="match status" value="1"/>
</dbReference>
<reference evidence="5" key="1">
    <citation type="submission" date="2016-04" db="UniProtKB">
        <authorList>
            <consortium name="WormBaseParasite"/>
        </authorList>
    </citation>
    <scope>IDENTIFICATION</scope>
</reference>
<protein>
    <submittedName>
        <fullName evidence="5">Robl_LC7 domain-containing protein</fullName>
    </submittedName>
</protein>
<evidence type="ECO:0000313" key="4">
    <source>
        <dbReference type="Proteomes" id="UP000274131"/>
    </source>
</evidence>
<keyword evidence="4" id="KW-1185">Reference proteome</keyword>
<gene>
    <name evidence="3" type="ORF">EVEC_LOCUS3785</name>
</gene>
<comment type="similarity">
    <text evidence="1">Belongs to the GAMAD family.</text>
</comment>
<organism evidence="5">
    <name type="scientific">Enterobius vermicularis</name>
    <name type="common">Human pinworm</name>
    <dbReference type="NCBI Taxonomy" id="51028"/>
    <lineage>
        <taxon>Eukaryota</taxon>
        <taxon>Metazoa</taxon>
        <taxon>Ecdysozoa</taxon>
        <taxon>Nematoda</taxon>
        <taxon>Chromadorea</taxon>
        <taxon>Rhabditida</taxon>
        <taxon>Spirurina</taxon>
        <taxon>Oxyuridomorpha</taxon>
        <taxon>Oxyuroidea</taxon>
        <taxon>Oxyuridae</taxon>
        <taxon>Enterobius</taxon>
    </lineage>
</organism>
<evidence type="ECO:0000313" key="3">
    <source>
        <dbReference type="EMBL" id="VDD88643.1"/>
    </source>
</evidence>
<dbReference type="InterPro" id="IPR037587">
    <property type="entry name" value="LAMTOR2-like"/>
</dbReference>
<dbReference type="SMART" id="SM00960">
    <property type="entry name" value="Robl_LC7"/>
    <property type="match status" value="1"/>
</dbReference>